<feature type="compositionally biased region" description="Low complexity" evidence="1">
    <location>
        <begin position="124"/>
        <end position="137"/>
    </location>
</feature>
<sequence length="137" mass="13871">MSRPVRSLPVRSLPARSLPARSLPSEAAAARDALPAADAAAFERLASSVLASPGAALGPVLRAQLPGTAGIRWLRTAGLAPTARAGSLTAEQWTSLFSCWRSTAAAPTAGGLPARRGGGRTSAHGHAPGALAAPRWH</sequence>
<feature type="region of interest" description="Disordered" evidence="1">
    <location>
        <begin position="110"/>
        <end position="137"/>
    </location>
</feature>
<proteinExistence type="predicted"/>
<accession>A0A521F283</accession>
<dbReference type="RefSeq" id="WP_142459562.1">
    <property type="nucleotide sequence ID" value="NZ_FXTJ01000006.1"/>
</dbReference>
<dbReference type="AlphaFoldDB" id="A0A521F283"/>
<name>A0A521F283_9ACTN</name>
<evidence type="ECO:0000313" key="3">
    <source>
        <dbReference type="Proteomes" id="UP000317484"/>
    </source>
</evidence>
<keyword evidence="3" id="KW-1185">Reference proteome</keyword>
<reference evidence="2 3" key="1">
    <citation type="submission" date="2017-05" db="EMBL/GenBank/DDBJ databases">
        <authorList>
            <person name="Varghese N."/>
            <person name="Submissions S."/>
        </authorList>
    </citation>
    <scope>NUCLEOTIDE SEQUENCE [LARGE SCALE GENOMIC DNA]</scope>
    <source>
        <strain evidence="2 3">DSM 46834</strain>
    </source>
</reference>
<organism evidence="2 3">
    <name type="scientific">Geodermatophilus aquaeductus</name>
    <dbReference type="NCBI Taxonomy" id="1564161"/>
    <lineage>
        <taxon>Bacteria</taxon>
        <taxon>Bacillati</taxon>
        <taxon>Actinomycetota</taxon>
        <taxon>Actinomycetes</taxon>
        <taxon>Geodermatophilales</taxon>
        <taxon>Geodermatophilaceae</taxon>
        <taxon>Geodermatophilus</taxon>
    </lineage>
</organism>
<evidence type="ECO:0000313" key="2">
    <source>
        <dbReference type="EMBL" id="SMO89741.1"/>
    </source>
</evidence>
<gene>
    <name evidence="2" type="ORF">SAMN06273567_106222</name>
</gene>
<protein>
    <submittedName>
        <fullName evidence="2">Uncharacterized protein</fullName>
    </submittedName>
</protein>
<evidence type="ECO:0000256" key="1">
    <source>
        <dbReference type="SAM" id="MobiDB-lite"/>
    </source>
</evidence>
<dbReference type="Proteomes" id="UP000317484">
    <property type="component" value="Unassembled WGS sequence"/>
</dbReference>
<dbReference type="EMBL" id="FXTJ01000006">
    <property type="protein sequence ID" value="SMO89741.1"/>
    <property type="molecule type" value="Genomic_DNA"/>
</dbReference>